<evidence type="ECO:0000256" key="1">
    <source>
        <dbReference type="ARBA" id="ARBA00004635"/>
    </source>
</evidence>
<dbReference type="NCBIfam" id="TIGR02887">
    <property type="entry name" value="spore_ger_x_C"/>
    <property type="match status" value="1"/>
</dbReference>
<keyword evidence="4" id="KW-0732">Signal</keyword>
<evidence type="ECO:0000256" key="4">
    <source>
        <dbReference type="ARBA" id="ARBA00022729"/>
    </source>
</evidence>
<comment type="similarity">
    <text evidence="2">Belongs to the GerABKC lipoprotein family.</text>
</comment>
<comment type="subcellular location">
    <subcellularLocation>
        <location evidence="1">Membrane</location>
        <topology evidence="1">Lipid-anchor</topology>
    </subcellularLocation>
</comment>
<evidence type="ECO:0000313" key="10">
    <source>
        <dbReference type="EMBL" id="MDP5276326.1"/>
    </source>
</evidence>
<evidence type="ECO:0000256" key="5">
    <source>
        <dbReference type="ARBA" id="ARBA00023136"/>
    </source>
</evidence>
<protein>
    <submittedName>
        <fullName evidence="10">Ger(X)C family spore germination protein</fullName>
    </submittedName>
</protein>
<dbReference type="InterPro" id="IPR008844">
    <property type="entry name" value="Spore_GerAC-like"/>
</dbReference>
<dbReference type="PANTHER" id="PTHR35789:SF1">
    <property type="entry name" value="SPORE GERMINATION PROTEIN B3"/>
    <property type="match status" value="1"/>
</dbReference>
<reference evidence="10 11" key="1">
    <citation type="submission" date="2023-08" db="EMBL/GenBank/DDBJ databases">
        <authorList>
            <person name="Park J.-S."/>
        </authorList>
    </citation>
    <scope>NUCLEOTIDE SEQUENCE [LARGE SCALE GENOMIC DNA]</scope>
    <source>
        <strain evidence="10 11">2205SS18-9</strain>
    </source>
</reference>
<sequence length="364" mass="41235">MLKRYAQSFVLLLFIFLLNGCWDQRLLNELFIVIGEGVEKKEDKLIVRTAFVSEEEGKQKIDVVVAEAGTLQGNTLIANQFTGGTNSVSDILYTVMSSEVAKEIELLSLFSVDYVSSSNVLKLIPIVTDEEMHQVFEIIETKNDYKYTAGLLEDAAYDTITTSTNLQKLLPLLYDPAMDFTLPYLTIKQNKLKISGIALFHDKKYSGSTLLDGDATFLLLMANQKGTRARIEVQITEFDAPFYVLSEIKKSKSEINIDRVNSGKIKASIDLSLQVFIQETSNVNQYAKHESSLNKILENHFTEKAKGIIQTLQEANCDVFGFGRELRAYYPEVWKTLDWETQYPSILIEPHISVEIINMSLMDF</sequence>
<feature type="domain" description="Spore germination protein N-terminal" evidence="9">
    <location>
        <begin position="23"/>
        <end position="187"/>
    </location>
</feature>
<organism evidence="10 11">
    <name type="scientific">Chengkuizengella axinellae</name>
    <dbReference type="NCBI Taxonomy" id="3064388"/>
    <lineage>
        <taxon>Bacteria</taxon>
        <taxon>Bacillati</taxon>
        <taxon>Bacillota</taxon>
        <taxon>Bacilli</taxon>
        <taxon>Bacillales</taxon>
        <taxon>Paenibacillaceae</taxon>
        <taxon>Chengkuizengella</taxon>
    </lineage>
</organism>
<dbReference type="InterPro" id="IPR057336">
    <property type="entry name" value="GerAC_N"/>
</dbReference>
<proteinExistence type="inferred from homology"/>
<feature type="domain" description="Spore germination GerAC-like C-terminal" evidence="8">
    <location>
        <begin position="195"/>
        <end position="358"/>
    </location>
</feature>
<dbReference type="RefSeq" id="WP_305993632.1">
    <property type="nucleotide sequence ID" value="NZ_JAVAMP010000013.1"/>
</dbReference>
<dbReference type="Gene3D" id="3.30.300.210">
    <property type="entry name" value="Nutrient germinant receptor protein C, domain 3"/>
    <property type="match status" value="1"/>
</dbReference>
<comment type="caution">
    <text evidence="10">The sequence shown here is derived from an EMBL/GenBank/DDBJ whole genome shotgun (WGS) entry which is preliminary data.</text>
</comment>
<keyword evidence="3" id="KW-0309">Germination</keyword>
<evidence type="ECO:0000256" key="7">
    <source>
        <dbReference type="ARBA" id="ARBA00023288"/>
    </source>
</evidence>
<dbReference type="InterPro" id="IPR046953">
    <property type="entry name" value="Spore_GerAC-like_C"/>
</dbReference>
<dbReference type="Pfam" id="PF25198">
    <property type="entry name" value="Spore_GerAC_N"/>
    <property type="match status" value="1"/>
</dbReference>
<dbReference type="PANTHER" id="PTHR35789">
    <property type="entry name" value="SPORE GERMINATION PROTEIN B3"/>
    <property type="match status" value="1"/>
</dbReference>
<dbReference type="Pfam" id="PF05504">
    <property type="entry name" value="Spore_GerAC"/>
    <property type="match status" value="1"/>
</dbReference>
<evidence type="ECO:0000313" key="11">
    <source>
        <dbReference type="Proteomes" id="UP001231941"/>
    </source>
</evidence>
<gene>
    <name evidence="10" type="ORF">Q5Y73_19730</name>
</gene>
<keyword evidence="5" id="KW-0472">Membrane</keyword>
<dbReference type="EMBL" id="JAVAMP010000013">
    <property type="protein sequence ID" value="MDP5276326.1"/>
    <property type="molecule type" value="Genomic_DNA"/>
</dbReference>
<evidence type="ECO:0000256" key="6">
    <source>
        <dbReference type="ARBA" id="ARBA00023139"/>
    </source>
</evidence>
<evidence type="ECO:0000256" key="3">
    <source>
        <dbReference type="ARBA" id="ARBA00022544"/>
    </source>
</evidence>
<evidence type="ECO:0000256" key="2">
    <source>
        <dbReference type="ARBA" id="ARBA00007886"/>
    </source>
</evidence>
<keyword evidence="6" id="KW-0564">Palmitate</keyword>
<keyword evidence="11" id="KW-1185">Reference proteome</keyword>
<keyword evidence="7" id="KW-0449">Lipoprotein</keyword>
<dbReference type="InterPro" id="IPR038501">
    <property type="entry name" value="Spore_GerAC_C_sf"/>
</dbReference>
<evidence type="ECO:0000259" key="9">
    <source>
        <dbReference type="Pfam" id="PF25198"/>
    </source>
</evidence>
<dbReference type="Proteomes" id="UP001231941">
    <property type="component" value="Unassembled WGS sequence"/>
</dbReference>
<name>A0ABT9J3X6_9BACL</name>
<evidence type="ECO:0000259" key="8">
    <source>
        <dbReference type="Pfam" id="PF05504"/>
    </source>
</evidence>
<accession>A0ABT9J3X6</accession>